<keyword evidence="3" id="KW-1185">Reference proteome</keyword>
<evidence type="ECO:0000259" key="1">
    <source>
        <dbReference type="Pfam" id="PF02350"/>
    </source>
</evidence>
<dbReference type="Gene3D" id="3.40.50.2000">
    <property type="entry name" value="Glycogen Phosphorylase B"/>
    <property type="match status" value="2"/>
</dbReference>
<dbReference type="GO" id="GO:0006047">
    <property type="term" value="P:UDP-N-acetylglucosamine metabolic process"/>
    <property type="evidence" value="ECO:0007669"/>
    <property type="project" value="InterPro"/>
</dbReference>
<keyword evidence="2" id="KW-0378">Hydrolase</keyword>
<dbReference type="InterPro" id="IPR003331">
    <property type="entry name" value="UDP_GlcNAc_Epimerase_2_dom"/>
</dbReference>
<dbReference type="InterPro" id="IPR029767">
    <property type="entry name" value="WecB-like"/>
</dbReference>
<feature type="domain" description="UDP-N-acetylglucosamine 2-epimerase" evidence="1">
    <location>
        <begin position="24"/>
        <end position="357"/>
    </location>
</feature>
<proteinExistence type="predicted"/>
<name>A0A7W8DI00_9BACT</name>
<accession>A0A7W8DI00</accession>
<dbReference type="NCBIfam" id="TIGR03568">
    <property type="entry name" value="NeuC_NnaA"/>
    <property type="match status" value="1"/>
</dbReference>
<evidence type="ECO:0000313" key="3">
    <source>
        <dbReference type="Proteomes" id="UP000528322"/>
    </source>
</evidence>
<dbReference type="RefSeq" id="WP_183734208.1">
    <property type="nucleotide sequence ID" value="NZ_JACHID010000022.1"/>
</dbReference>
<dbReference type="AlphaFoldDB" id="A0A7W8DI00"/>
<dbReference type="GO" id="GO:0004553">
    <property type="term" value="F:hydrolase activity, hydrolyzing O-glycosyl compounds"/>
    <property type="evidence" value="ECO:0007669"/>
    <property type="project" value="InterPro"/>
</dbReference>
<dbReference type="EC" id="3.2.1.183" evidence="2"/>
<dbReference type="Proteomes" id="UP000528322">
    <property type="component" value="Unassembled WGS sequence"/>
</dbReference>
<dbReference type="PANTHER" id="PTHR43174">
    <property type="entry name" value="UDP-N-ACETYLGLUCOSAMINE 2-EPIMERASE"/>
    <property type="match status" value="1"/>
</dbReference>
<comment type="caution">
    <text evidence="2">The sequence shown here is derived from an EMBL/GenBank/DDBJ whole genome shotgun (WGS) entry which is preliminary data.</text>
</comment>
<organism evidence="2 3">
    <name type="scientific">Desulfurispira natronophila</name>
    <dbReference type="NCBI Taxonomy" id="682562"/>
    <lineage>
        <taxon>Bacteria</taxon>
        <taxon>Pseudomonadati</taxon>
        <taxon>Chrysiogenota</taxon>
        <taxon>Chrysiogenia</taxon>
        <taxon>Chrysiogenales</taxon>
        <taxon>Chrysiogenaceae</taxon>
        <taxon>Desulfurispira</taxon>
    </lineage>
</organism>
<evidence type="ECO:0000313" key="2">
    <source>
        <dbReference type="EMBL" id="MBB5022892.1"/>
    </source>
</evidence>
<gene>
    <name evidence="2" type="ORF">HNR37_002239</name>
</gene>
<dbReference type="PANTHER" id="PTHR43174:SF3">
    <property type="entry name" value="UDP-N-ACETYLGLUCOSAMINE 2-EPIMERASE"/>
    <property type="match status" value="1"/>
</dbReference>
<sequence>MPKKILFLTGTRADFGKLKPLINAVKNCDGFQYQIFATGIHMLAKYGGTVKEISRSGFDNVFTYMNHIEGEDMEITLANTIIGLSRYLHEHQVDMIVVHGDRVEALAGATAGALRNILVVHVEGGEISGTVDELMRHAISKLSHIHFVASETAERRLQQLGEAPETIFRIGSPDVDVMLSDTLPELEQAKERYQIPFEQYAIAMLHPVTTEYELQAQHAEIFVDSLMASKQNYIVVYPNNDYGSEFIFSAYNRLKNHSNIRLFPSLRFEYFLRFLKHANFLVGNSSAGIHEAPIYGVPTINIGTRQQNRFHYESIFDVDFDCADILSHMARFKSLTRFSPCAYYGDGSSSEKFLAALQGDVWTISNQKQFKDFN</sequence>
<dbReference type="Pfam" id="PF02350">
    <property type="entry name" value="Epimerase_2"/>
    <property type="match status" value="1"/>
</dbReference>
<dbReference type="SUPFAM" id="SSF53756">
    <property type="entry name" value="UDP-Glycosyltransferase/glycogen phosphorylase"/>
    <property type="match status" value="1"/>
</dbReference>
<dbReference type="InterPro" id="IPR020004">
    <property type="entry name" value="UDP-GlcNAc_Epase"/>
</dbReference>
<keyword evidence="2" id="KW-0326">Glycosidase</keyword>
<reference evidence="2 3" key="1">
    <citation type="submission" date="2020-08" db="EMBL/GenBank/DDBJ databases">
        <title>Genomic Encyclopedia of Type Strains, Phase IV (KMG-IV): sequencing the most valuable type-strain genomes for metagenomic binning, comparative biology and taxonomic classification.</title>
        <authorList>
            <person name="Goeker M."/>
        </authorList>
    </citation>
    <scope>NUCLEOTIDE SEQUENCE [LARGE SCALE GENOMIC DNA]</scope>
    <source>
        <strain evidence="2 3">DSM 22071</strain>
    </source>
</reference>
<protein>
    <submittedName>
        <fullName evidence="2">UDP-N-acetylglucosamine 2-epimerase (Hydrolyzing)</fullName>
        <ecNumber evidence="2">3.2.1.183</ecNumber>
    </submittedName>
</protein>
<dbReference type="EMBL" id="JACHID010000022">
    <property type="protein sequence ID" value="MBB5022892.1"/>
    <property type="molecule type" value="Genomic_DNA"/>
</dbReference>